<keyword evidence="1" id="KW-1133">Transmembrane helix</keyword>
<keyword evidence="1" id="KW-0812">Transmembrane</keyword>
<evidence type="ECO:0000256" key="1">
    <source>
        <dbReference type="SAM" id="Phobius"/>
    </source>
</evidence>
<organism evidence="2">
    <name type="scientific">Bartonella schoenbuchensis (strain DSM 13525 / NCTC 13165 / R1)</name>
    <dbReference type="NCBI Taxonomy" id="687861"/>
    <lineage>
        <taxon>Bacteria</taxon>
        <taxon>Pseudomonadati</taxon>
        <taxon>Pseudomonadota</taxon>
        <taxon>Alphaproteobacteria</taxon>
        <taxon>Hyphomicrobiales</taxon>
        <taxon>Bartonellaceae</taxon>
        <taxon>Bartonella</taxon>
    </lineage>
</organism>
<reference evidence="2" key="1">
    <citation type="journal article" date="2011" name="PLoS Genet.">
        <title>Parallel evolution of a type IV secretion system in radiating lineages of the host-restricted bacterial pathogen Bartonella.</title>
        <authorList>
            <person name="Engel P."/>
            <person name="Salzburger W."/>
            <person name="Liesch M."/>
            <person name="Chang C.C."/>
            <person name="Maruyama S."/>
            <person name="Lanz C."/>
            <person name="Calteau A."/>
            <person name="Lajus A."/>
            <person name="Medigue C."/>
            <person name="Schuster S.C."/>
            <person name="Dehio C."/>
        </authorList>
    </citation>
    <scope>NUCLEOTIDE SEQUENCE</scope>
    <source>
        <strain evidence="2">R1</strain>
    </source>
</reference>
<accession>E6YYB8</accession>
<proteinExistence type="predicted"/>
<dbReference type="AlphaFoldDB" id="E6YYB8"/>
<gene>
    <name evidence="2" type="ORF">B11C_20206</name>
</gene>
<evidence type="ECO:0000313" key="2">
    <source>
        <dbReference type="EMBL" id="CBI81929.1"/>
    </source>
</evidence>
<keyword evidence="1" id="KW-0472">Membrane</keyword>
<dbReference type="EMBL" id="FN645507">
    <property type="protein sequence ID" value="CBI81929.1"/>
    <property type="molecule type" value="Genomic_DNA"/>
</dbReference>
<name>E6YYB8_BARSR</name>
<feature type="transmembrane region" description="Helical" evidence="1">
    <location>
        <begin position="12"/>
        <end position="33"/>
    </location>
</feature>
<protein>
    <submittedName>
        <fullName evidence="2">Uncharacterized protein</fullName>
    </submittedName>
</protein>
<sequence length="52" mass="6095">MVVGIRYLDKKFLNYFIGYTADIIFVNNLMICLMEKVLIGTMLNKFKAFILD</sequence>